<evidence type="ECO:0000313" key="1">
    <source>
        <dbReference type="EMBL" id="MBX38077.1"/>
    </source>
</evidence>
<protein>
    <submittedName>
        <fullName evidence="1">Uncharacterized protein</fullName>
    </submittedName>
</protein>
<sequence>MLDNPSQAVRIVCVLDGPVQHRRTTEMIRLAKYFSSYAWDFIKKAPNDQPENNE</sequence>
<proteinExistence type="predicted"/>
<name>A0A2P2N6D8_RHIMU</name>
<reference evidence="1" key="1">
    <citation type="submission" date="2018-02" db="EMBL/GenBank/DDBJ databases">
        <title>Rhizophora mucronata_Transcriptome.</title>
        <authorList>
            <person name="Meera S.P."/>
            <person name="Sreeshan A."/>
            <person name="Augustine A."/>
        </authorList>
    </citation>
    <scope>NUCLEOTIDE SEQUENCE</scope>
    <source>
        <tissue evidence="1">Leaf</tissue>
    </source>
</reference>
<accession>A0A2P2N6D8</accession>
<organism evidence="1">
    <name type="scientific">Rhizophora mucronata</name>
    <name type="common">Asiatic mangrove</name>
    <dbReference type="NCBI Taxonomy" id="61149"/>
    <lineage>
        <taxon>Eukaryota</taxon>
        <taxon>Viridiplantae</taxon>
        <taxon>Streptophyta</taxon>
        <taxon>Embryophyta</taxon>
        <taxon>Tracheophyta</taxon>
        <taxon>Spermatophyta</taxon>
        <taxon>Magnoliopsida</taxon>
        <taxon>eudicotyledons</taxon>
        <taxon>Gunneridae</taxon>
        <taxon>Pentapetalae</taxon>
        <taxon>rosids</taxon>
        <taxon>fabids</taxon>
        <taxon>Malpighiales</taxon>
        <taxon>Rhizophoraceae</taxon>
        <taxon>Rhizophora</taxon>
    </lineage>
</organism>
<dbReference type="EMBL" id="GGEC01057593">
    <property type="protein sequence ID" value="MBX38077.1"/>
    <property type="molecule type" value="Transcribed_RNA"/>
</dbReference>
<dbReference type="AlphaFoldDB" id="A0A2P2N6D8"/>